<dbReference type="InterPro" id="IPR008258">
    <property type="entry name" value="Transglycosylase_SLT_dom_1"/>
</dbReference>
<comment type="similarity">
    <text evidence="1">Belongs to the virb1 family.</text>
</comment>
<feature type="signal peptide" evidence="2">
    <location>
        <begin position="1"/>
        <end position="20"/>
    </location>
</feature>
<evidence type="ECO:0000313" key="5">
    <source>
        <dbReference type="Proteomes" id="UP000598196"/>
    </source>
</evidence>
<accession>A0A918DCW7</accession>
<evidence type="ECO:0000313" key="4">
    <source>
        <dbReference type="EMBL" id="GGO33746.1"/>
    </source>
</evidence>
<dbReference type="AlphaFoldDB" id="A0A918DCW7"/>
<dbReference type="SUPFAM" id="SSF53955">
    <property type="entry name" value="Lysozyme-like"/>
    <property type="match status" value="1"/>
</dbReference>
<evidence type="ECO:0000256" key="2">
    <source>
        <dbReference type="SAM" id="SignalP"/>
    </source>
</evidence>
<evidence type="ECO:0000259" key="3">
    <source>
        <dbReference type="Pfam" id="PF01464"/>
    </source>
</evidence>
<keyword evidence="2" id="KW-0732">Signal</keyword>
<protein>
    <submittedName>
        <fullName evidence="4">Lytic transglycosylase</fullName>
    </submittedName>
</protein>
<dbReference type="OrthoDB" id="5945995at2"/>
<feature type="domain" description="Transglycosylase SLT" evidence="3">
    <location>
        <begin position="115"/>
        <end position="158"/>
    </location>
</feature>
<gene>
    <name evidence="4" type="ORF">GCM10010991_23550</name>
</gene>
<dbReference type="RefSeq" id="WP_146287059.1">
    <property type="nucleotide sequence ID" value="NZ_BMLP01000004.1"/>
</dbReference>
<organism evidence="4 5">
    <name type="scientific">Gemmobacter aquaticus</name>
    <dbReference type="NCBI Taxonomy" id="490185"/>
    <lineage>
        <taxon>Bacteria</taxon>
        <taxon>Pseudomonadati</taxon>
        <taxon>Pseudomonadota</taxon>
        <taxon>Alphaproteobacteria</taxon>
        <taxon>Rhodobacterales</taxon>
        <taxon>Paracoccaceae</taxon>
        <taxon>Gemmobacter</taxon>
    </lineage>
</organism>
<comment type="caution">
    <text evidence="4">The sequence shown here is derived from an EMBL/GenBank/DDBJ whole genome shotgun (WGS) entry which is preliminary data.</text>
</comment>
<dbReference type="Pfam" id="PF01464">
    <property type="entry name" value="SLT"/>
    <property type="match status" value="1"/>
</dbReference>
<dbReference type="EMBL" id="BMLP01000004">
    <property type="protein sequence ID" value="GGO33746.1"/>
    <property type="molecule type" value="Genomic_DNA"/>
</dbReference>
<name>A0A918DCW7_9RHOB</name>
<evidence type="ECO:0000256" key="1">
    <source>
        <dbReference type="ARBA" id="ARBA00009387"/>
    </source>
</evidence>
<sequence length="222" mass="23983">MPRYPLALLLAALGATPADARPAVLCDQAARNAARETGVPADILLALTRAETGRAGETGLEPWPWAVNQAGQGYWFDSKAEAEQFVEAQLELGYTNLDIGCFQLNLHWHAEKFAALPDMFDPEENARYAAQFLLQKYRETADWVQAAGAYHSGTDSHADRYMARFEDVLAGIGDVRLADAGPIVEGARVNAFPLLVAGEGRASNGSLMPRVGGVGSLLRRMP</sequence>
<dbReference type="Proteomes" id="UP000598196">
    <property type="component" value="Unassembled WGS sequence"/>
</dbReference>
<proteinExistence type="inferred from homology"/>
<keyword evidence="5" id="KW-1185">Reference proteome</keyword>
<dbReference type="InterPro" id="IPR023346">
    <property type="entry name" value="Lysozyme-like_dom_sf"/>
</dbReference>
<feature type="chain" id="PRO_5038033522" evidence="2">
    <location>
        <begin position="21"/>
        <end position="222"/>
    </location>
</feature>
<reference evidence="4 5" key="1">
    <citation type="journal article" date="2014" name="Int. J. Syst. Evol. Microbiol.">
        <title>Complete genome sequence of Corynebacterium casei LMG S-19264T (=DSM 44701T), isolated from a smear-ripened cheese.</title>
        <authorList>
            <consortium name="US DOE Joint Genome Institute (JGI-PGF)"/>
            <person name="Walter F."/>
            <person name="Albersmeier A."/>
            <person name="Kalinowski J."/>
            <person name="Ruckert C."/>
        </authorList>
    </citation>
    <scope>NUCLEOTIDE SEQUENCE [LARGE SCALE GENOMIC DNA]</scope>
    <source>
        <strain evidence="4 5">CGMCC 1.7029</strain>
    </source>
</reference>
<dbReference type="Gene3D" id="1.10.530.10">
    <property type="match status" value="1"/>
</dbReference>